<dbReference type="SFLD" id="SFLDF00348">
    <property type="entry name" value="FeFe_hydrogenase_maturase_(Hyd"/>
    <property type="match status" value="1"/>
</dbReference>
<organism evidence="10 11">
    <name type="scientific">Candidatus Eubacterium faecipullorum</name>
    <dbReference type="NCBI Taxonomy" id="2838571"/>
    <lineage>
        <taxon>Bacteria</taxon>
        <taxon>Bacillati</taxon>
        <taxon>Bacillota</taxon>
        <taxon>Clostridia</taxon>
        <taxon>Eubacteriales</taxon>
        <taxon>Eubacteriaceae</taxon>
        <taxon>Eubacterium</taxon>
    </lineage>
</organism>
<dbReference type="PROSITE" id="PS51918">
    <property type="entry name" value="RADICAL_SAM"/>
    <property type="match status" value="1"/>
</dbReference>
<name>A0A9D1REJ4_9FIRM</name>
<dbReference type="Pfam" id="PF04055">
    <property type="entry name" value="Radical_SAM"/>
    <property type="match status" value="1"/>
</dbReference>
<dbReference type="AlphaFoldDB" id="A0A9D1REJ4"/>
<feature type="domain" description="Radical SAM core" evidence="9">
    <location>
        <begin position="50"/>
        <end position="272"/>
    </location>
</feature>
<dbReference type="SUPFAM" id="SSF102114">
    <property type="entry name" value="Radical SAM enzymes"/>
    <property type="match status" value="1"/>
</dbReference>
<feature type="binding site" evidence="7">
    <location>
        <position position="64"/>
    </location>
    <ligand>
        <name>[4Fe-4S] cluster</name>
        <dbReference type="ChEBI" id="CHEBI:49883"/>
        <note>4Fe-4S-S-AdoMet</note>
    </ligand>
</feature>
<dbReference type="GO" id="GO:0046872">
    <property type="term" value="F:metal ion binding"/>
    <property type="evidence" value="ECO:0007669"/>
    <property type="project" value="UniProtKB-KW"/>
</dbReference>
<dbReference type="GO" id="GO:0051539">
    <property type="term" value="F:4 iron, 4 sulfur cluster binding"/>
    <property type="evidence" value="ECO:0007669"/>
    <property type="project" value="UniProtKB-KW"/>
</dbReference>
<dbReference type="PANTHER" id="PTHR43726:SF1">
    <property type="entry name" value="BIOTIN SYNTHASE"/>
    <property type="match status" value="1"/>
</dbReference>
<dbReference type="InterPro" id="IPR058240">
    <property type="entry name" value="rSAM_sf"/>
</dbReference>
<keyword evidence="1 7" id="KW-0004">4Fe-4S</keyword>
<dbReference type="PANTHER" id="PTHR43726">
    <property type="entry name" value="3-METHYLORNITHINE SYNTHASE"/>
    <property type="match status" value="1"/>
</dbReference>
<dbReference type="SFLD" id="SFLDG01280">
    <property type="entry name" value="HydE/PylB-like"/>
    <property type="match status" value="1"/>
</dbReference>
<feature type="binding site" evidence="7">
    <location>
        <position position="71"/>
    </location>
    <ligand>
        <name>[4Fe-4S] cluster</name>
        <dbReference type="ChEBI" id="CHEBI:49883"/>
        <note>4Fe-4S-S-AdoMet</note>
    </ligand>
</feature>
<protein>
    <submittedName>
        <fullName evidence="10">[FeFe] hydrogenase H-cluster radical SAM maturase HydE</fullName>
    </submittedName>
</protein>
<evidence type="ECO:0000313" key="10">
    <source>
        <dbReference type="EMBL" id="HIW86419.1"/>
    </source>
</evidence>
<dbReference type="InterPro" id="IPR007197">
    <property type="entry name" value="rSAM"/>
</dbReference>
<dbReference type="SMART" id="SM00876">
    <property type="entry name" value="BATS"/>
    <property type="match status" value="1"/>
</dbReference>
<dbReference type="InterPro" id="IPR024021">
    <property type="entry name" value="FeFe-hyd_HydE_rSAM"/>
</dbReference>
<dbReference type="GO" id="GO:0044272">
    <property type="term" value="P:sulfur compound biosynthetic process"/>
    <property type="evidence" value="ECO:0007669"/>
    <property type="project" value="UniProtKB-ARBA"/>
</dbReference>
<feature type="binding site" evidence="8">
    <location>
        <position position="184"/>
    </location>
    <ligand>
        <name>S-adenosyl-L-methionine</name>
        <dbReference type="ChEBI" id="CHEBI:59789"/>
    </ligand>
</feature>
<comment type="cofactor">
    <cofactor evidence="7">
        <name>[4Fe-4S] cluster</name>
        <dbReference type="ChEBI" id="CHEBI:49883"/>
    </cofactor>
    <text evidence="7">Binds 1 [4Fe-4S] cluster. The cluster is coordinated with 3 cysteines and an exchangeable S-adenosyl-L-methionine.</text>
</comment>
<dbReference type="EMBL" id="DXGE01000034">
    <property type="protein sequence ID" value="HIW86419.1"/>
    <property type="molecule type" value="Genomic_DNA"/>
</dbReference>
<comment type="caution">
    <text evidence="10">The sequence shown here is derived from an EMBL/GenBank/DDBJ whole genome shotgun (WGS) entry which is preliminary data.</text>
</comment>
<evidence type="ECO:0000259" key="9">
    <source>
        <dbReference type="PROSITE" id="PS51918"/>
    </source>
</evidence>
<dbReference type="NCBIfam" id="TIGR03956">
    <property type="entry name" value="rSAM_HydE"/>
    <property type="match status" value="1"/>
</dbReference>
<dbReference type="InterPro" id="IPR006638">
    <property type="entry name" value="Elp3/MiaA/NifB-like_rSAM"/>
</dbReference>
<feature type="binding site" evidence="8">
    <location>
        <position position="164"/>
    </location>
    <ligand>
        <name>S-adenosyl-L-methionine</name>
        <dbReference type="ChEBI" id="CHEBI:59789"/>
    </ligand>
</feature>
<evidence type="ECO:0000256" key="4">
    <source>
        <dbReference type="ARBA" id="ARBA00023004"/>
    </source>
</evidence>
<dbReference type="SMART" id="SM00729">
    <property type="entry name" value="Elp3"/>
    <property type="match status" value="1"/>
</dbReference>
<dbReference type="Proteomes" id="UP000824205">
    <property type="component" value="Unassembled WGS sequence"/>
</dbReference>
<dbReference type="GO" id="GO:0042364">
    <property type="term" value="P:water-soluble vitamin biosynthetic process"/>
    <property type="evidence" value="ECO:0007669"/>
    <property type="project" value="UniProtKB-ARBA"/>
</dbReference>
<dbReference type="InterPro" id="IPR034422">
    <property type="entry name" value="HydE/PylB-like"/>
</dbReference>
<evidence type="ECO:0000256" key="3">
    <source>
        <dbReference type="ARBA" id="ARBA00022723"/>
    </source>
</evidence>
<keyword evidence="2 7" id="KW-0949">S-adenosyl-L-methionine</keyword>
<dbReference type="InterPro" id="IPR010722">
    <property type="entry name" value="BATS_dom"/>
</dbReference>
<evidence type="ECO:0000313" key="11">
    <source>
        <dbReference type="Proteomes" id="UP000824205"/>
    </source>
</evidence>
<reference evidence="10" key="1">
    <citation type="journal article" date="2021" name="PeerJ">
        <title>Extensive microbial diversity within the chicken gut microbiome revealed by metagenomics and culture.</title>
        <authorList>
            <person name="Gilroy R."/>
            <person name="Ravi A."/>
            <person name="Getino M."/>
            <person name="Pursley I."/>
            <person name="Horton D.L."/>
            <person name="Alikhan N.F."/>
            <person name="Baker D."/>
            <person name="Gharbi K."/>
            <person name="Hall N."/>
            <person name="Watson M."/>
            <person name="Adriaenssens E.M."/>
            <person name="Foster-Nyarko E."/>
            <person name="Jarju S."/>
            <person name="Secka A."/>
            <person name="Antonio M."/>
            <person name="Oren A."/>
            <person name="Chaudhuri R.R."/>
            <person name="La Ragione R."/>
            <person name="Hildebrand F."/>
            <person name="Pallen M.J."/>
        </authorList>
    </citation>
    <scope>NUCLEOTIDE SEQUENCE</scope>
    <source>
        <strain evidence="10">421</strain>
    </source>
</reference>
<evidence type="ECO:0000256" key="2">
    <source>
        <dbReference type="ARBA" id="ARBA00022691"/>
    </source>
</evidence>
<keyword evidence="5 7" id="KW-0411">Iron-sulfur</keyword>
<feature type="binding site" evidence="8">
    <location>
        <position position="139"/>
    </location>
    <ligand>
        <name>(3R)-3-methyl-D-ornithine</name>
        <dbReference type="ChEBI" id="CHEBI:64642"/>
    </ligand>
</feature>
<evidence type="ECO:0000256" key="6">
    <source>
        <dbReference type="ARBA" id="ARBA00034078"/>
    </source>
</evidence>
<reference evidence="10" key="2">
    <citation type="submission" date="2021-04" db="EMBL/GenBank/DDBJ databases">
        <authorList>
            <person name="Gilroy R."/>
        </authorList>
    </citation>
    <scope>NUCLEOTIDE SEQUENCE</scope>
    <source>
        <strain evidence="10">421</strain>
    </source>
</reference>
<evidence type="ECO:0000256" key="7">
    <source>
        <dbReference type="PIRSR" id="PIRSR004762-1"/>
    </source>
</evidence>
<keyword evidence="3" id="KW-0479">Metal-binding</keyword>
<evidence type="ECO:0000256" key="5">
    <source>
        <dbReference type="ARBA" id="ARBA00023014"/>
    </source>
</evidence>
<gene>
    <name evidence="10" type="primary">hydE</name>
    <name evidence="10" type="ORF">IAA48_07990</name>
</gene>
<accession>A0A9D1REJ4</accession>
<sequence length="351" mass="39228">MPMYEQLIDQLRRDTFLSKEAYKLLIENRQACAGYLFENARQVRDSVYGRNVFIRGLIEISNHCKNDCFYCGIRRSNGSVSRYRLYETEILECARKGYALGFRTFVLQGGEDAYYTDEVLCGIIQKIKALCPGCAVTLSLGERSFESYKRLKDAGADRYLLRHETANAAHYGKLHPPQMRFENRLRCLKDLKSLGYQTGAGFMVGSPFQTIDDLAGEFAFLKELQPEMVGIGPFVPHRDTPFRSYSGGSAELTLFMLALIRLTLPHVLLPATTALATVDGNGHVNGMNAGANVIMPNLTPENEREKYTLYNNKAHTGAEAAEGLAVLKAQMRAAGYEIVSSRGDYIPSQVQ</sequence>
<dbReference type="PIRSF" id="PIRSF004762">
    <property type="entry name" value="CHP00423"/>
    <property type="match status" value="1"/>
</dbReference>
<evidence type="ECO:0000256" key="8">
    <source>
        <dbReference type="PIRSR" id="PIRSR004762-2"/>
    </source>
</evidence>
<dbReference type="SFLD" id="SFLDG01082">
    <property type="entry name" value="B12-binding_domain_containing"/>
    <property type="match status" value="1"/>
</dbReference>
<dbReference type="InterPro" id="IPR013785">
    <property type="entry name" value="Aldolase_TIM"/>
</dbReference>
<dbReference type="Gene3D" id="3.20.20.70">
    <property type="entry name" value="Aldolase class I"/>
    <property type="match status" value="1"/>
</dbReference>
<evidence type="ECO:0000256" key="1">
    <source>
        <dbReference type="ARBA" id="ARBA00022485"/>
    </source>
</evidence>
<dbReference type="SFLD" id="SFLDG01060">
    <property type="entry name" value="BATS_domain_containing"/>
    <property type="match status" value="1"/>
</dbReference>
<proteinExistence type="predicted"/>
<keyword evidence="4 7" id="KW-0408">Iron</keyword>
<feature type="binding site" evidence="7">
    <location>
        <position position="68"/>
    </location>
    <ligand>
        <name>[4Fe-4S] cluster</name>
        <dbReference type="ChEBI" id="CHEBI:49883"/>
        <note>4Fe-4S-S-AdoMet</note>
    </ligand>
</feature>
<dbReference type="SFLD" id="SFLDS00029">
    <property type="entry name" value="Radical_SAM"/>
    <property type="match status" value="1"/>
</dbReference>
<dbReference type="CDD" id="cd01335">
    <property type="entry name" value="Radical_SAM"/>
    <property type="match status" value="1"/>
</dbReference>
<dbReference type="GO" id="GO:0016740">
    <property type="term" value="F:transferase activity"/>
    <property type="evidence" value="ECO:0007669"/>
    <property type="project" value="TreeGrafter"/>
</dbReference>
<comment type="cofactor">
    <cofactor evidence="6">
        <name>[2Fe-2S] cluster</name>
        <dbReference type="ChEBI" id="CHEBI:190135"/>
    </cofactor>
</comment>